<dbReference type="PANTHER" id="PTHR43767">
    <property type="entry name" value="LONG-CHAIN-FATTY-ACID--COA LIGASE"/>
    <property type="match status" value="1"/>
</dbReference>
<dbReference type="Gene3D" id="3.40.50.12780">
    <property type="entry name" value="N-terminal domain of ligase-like"/>
    <property type="match status" value="1"/>
</dbReference>
<keyword evidence="3" id="KW-1185">Reference proteome</keyword>
<dbReference type="Proteomes" id="UP001197114">
    <property type="component" value="Unassembled WGS sequence"/>
</dbReference>
<proteinExistence type="predicted"/>
<gene>
    <name evidence="2" type="ORF">GKQ77_27690</name>
</gene>
<accession>A0ABS6YV32</accession>
<protein>
    <submittedName>
        <fullName evidence="2">AMP-binding protein</fullName>
    </submittedName>
</protein>
<comment type="caution">
    <text evidence="2">The sequence shown here is derived from an EMBL/GenBank/DDBJ whole genome shotgun (WGS) entry which is preliminary data.</text>
</comment>
<dbReference type="InterPro" id="IPR050237">
    <property type="entry name" value="ATP-dep_AMP-bd_enzyme"/>
</dbReference>
<sequence>MQQTRKDPLTAAELPATLALLAEWAADRYGDLPALRFRRDGAWTELSYVGLRDRARQVGRALLALGVRPGDRVAILAETRPEWTHAHFGTLAAGAVVVPVYPTAGDEEVTWVVTDSGATVILCEDPLQAAKVERLRGEGRLKGLREVVLLTVPEPADSAAEGDAAGRWTLLG</sequence>
<feature type="domain" description="AMP-dependent synthetase/ligase" evidence="1">
    <location>
        <begin position="23"/>
        <end position="142"/>
    </location>
</feature>
<feature type="non-terminal residue" evidence="2">
    <location>
        <position position="172"/>
    </location>
</feature>
<name>A0ABS6YV32_9ACTN</name>
<reference evidence="2 3" key="1">
    <citation type="submission" date="2019-11" db="EMBL/GenBank/DDBJ databases">
        <authorList>
            <person name="Ay H."/>
        </authorList>
    </citation>
    <scope>NUCLEOTIDE SEQUENCE [LARGE SCALE GENOMIC DNA]</scope>
    <source>
        <strain evidence="2 3">BG9H</strain>
    </source>
</reference>
<dbReference type="EMBL" id="WMBF01000479">
    <property type="protein sequence ID" value="MBW5425300.1"/>
    <property type="molecule type" value="Genomic_DNA"/>
</dbReference>
<dbReference type="PANTHER" id="PTHR43767:SF12">
    <property type="entry name" value="AMP-DEPENDENT SYNTHETASE AND LIGASE"/>
    <property type="match status" value="1"/>
</dbReference>
<dbReference type="RefSeq" id="WP_219691684.1">
    <property type="nucleotide sequence ID" value="NZ_WMBF01000479.1"/>
</dbReference>
<evidence type="ECO:0000313" key="3">
    <source>
        <dbReference type="Proteomes" id="UP001197114"/>
    </source>
</evidence>
<dbReference type="Pfam" id="PF00501">
    <property type="entry name" value="AMP-binding"/>
    <property type="match status" value="1"/>
</dbReference>
<dbReference type="InterPro" id="IPR042099">
    <property type="entry name" value="ANL_N_sf"/>
</dbReference>
<dbReference type="InterPro" id="IPR000873">
    <property type="entry name" value="AMP-dep_synth/lig_dom"/>
</dbReference>
<organism evidence="2 3">
    <name type="scientific">Streptomyces anatolicus</name>
    <dbReference type="NCBI Taxonomy" id="2675858"/>
    <lineage>
        <taxon>Bacteria</taxon>
        <taxon>Bacillati</taxon>
        <taxon>Actinomycetota</taxon>
        <taxon>Actinomycetes</taxon>
        <taxon>Kitasatosporales</taxon>
        <taxon>Streptomycetaceae</taxon>
        <taxon>Streptomyces</taxon>
    </lineage>
</organism>
<evidence type="ECO:0000313" key="2">
    <source>
        <dbReference type="EMBL" id="MBW5425300.1"/>
    </source>
</evidence>
<dbReference type="SUPFAM" id="SSF56801">
    <property type="entry name" value="Acetyl-CoA synthetase-like"/>
    <property type="match status" value="1"/>
</dbReference>
<evidence type="ECO:0000259" key="1">
    <source>
        <dbReference type="Pfam" id="PF00501"/>
    </source>
</evidence>